<name>A0A3A9AR49_9FIRM</name>
<comment type="caution">
    <text evidence="2">The sequence shown here is derived from an EMBL/GenBank/DDBJ whole genome shotgun (WGS) entry which is preliminary data.</text>
</comment>
<dbReference type="Proteomes" id="UP000280696">
    <property type="component" value="Unassembled WGS sequence"/>
</dbReference>
<protein>
    <submittedName>
        <fullName evidence="2">Uncharacterized protein</fullName>
    </submittedName>
</protein>
<feature type="transmembrane region" description="Helical" evidence="1">
    <location>
        <begin position="149"/>
        <end position="169"/>
    </location>
</feature>
<proteinExistence type="predicted"/>
<reference evidence="2 3" key="1">
    <citation type="submission" date="2018-09" db="EMBL/GenBank/DDBJ databases">
        <title>Murine metabolic-syndrome-specific gut microbial biobank.</title>
        <authorList>
            <person name="Liu C."/>
        </authorList>
    </citation>
    <scope>NUCLEOTIDE SEQUENCE [LARGE SCALE GENOMIC DNA]</scope>
    <source>
        <strain evidence="2 3">0.1xD8-82</strain>
    </source>
</reference>
<feature type="transmembrane region" description="Helical" evidence="1">
    <location>
        <begin position="83"/>
        <end position="101"/>
    </location>
</feature>
<organism evidence="2 3">
    <name type="scientific">Parablautia intestinalis</name>
    <dbReference type="NCBI Taxonomy" id="2320100"/>
    <lineage>
        <taxon>Bacteria</taxon>
        <taxon>Bacillati</taxon>
        <taxon>Bacillota</taxon>
        <taxon>Clostridia</taxon>
        <taxon>Lachnospirales</taxon>
        <taxon>Lachnospiraceae</taxon>
        <taxon>Parablautia</taxon>
    </lineage>
</organism>
<keyword evidence="1" id="KW-0472">Membrane</keyword>
<evidence type="ECO:0000313" key="3">
    <source>
        <dbReference type="Proteomes" id="UP000280696"/>
    </source>
</evidence>
<sequence>MVIHWKNIKDKNLKYLLDDNSQARKNRVWIIFLLLGVICITLALTVDLKWIKYFRLEALMAVDLAFKIKCAFWSASSGACGNVITYETVLAAVVLFFYGVIDNRRLGVPYRRLAAYTIGSRTIPVLFVVTWLLSLSTYVFHYLELRHTVYAIMLYVLGVQTFVIVQILMSTSYRHCKKIICRVERKKYMTGLKLEENYDDEWFHFLGHLERAIHSDEFISDKKELLADFLRIPISGQNGKKINADWIGQEYAEFKKQERLYEFYFFNILFSFQNFDKDENNMERNQLYKAISDFILCLSDEMKMNNATNGEYPSVTEQIYHMIISGIMNGLLASNAEKSWKICDKIFSGLADILPSEVFMQQLQLFVLFQELLAAINSDISFRTQKIEKMCIWRPIQTKDLSFLSHSWEVWTNLCTISDYEKIRRFGAAIDTMSGRRNSSNTIFWMLMAVKGTEENGRVAYGKKHVSKSTAVKKQFSER</sequence>
<accession>A0A3A9AR49</accession>
<keyword evidence="1" id="KW-0812">Transmembrane</keyword>
<dbReference type="RefSeq" id="WP_120471224.1">
    <property type="nucleotide sequence ID" value="NZ_CATAJS010000038.1"/>
</dbReference>
<feature type="transmembrane region" description="Helical" evidence="1">
    <location>
        <begin position="28"/>
        <end position="46"/>
    </location>
</feature>
<feature type="transmembrane region" description="Helical" evidence="1">
    <location>
        <begin position="122"/>
        <end position="143"/>
    </location>
</feature>
<evidence type="ECO:0000313" key="2">
    <source>
        <dbReference type="EMBL" id="RKI90013.1"/>
    </source>
</evidence>
<gene>
    <name evidence="2" type="ORF">D7V94_15400</name>
</gene>
<evidence type="ECO:0000256" key="1">
    <source>
        <dbReference type="SAM" id="Phobius"/>
    </source>
</evidence>
<dbReference type="EMBL" id="RAYQ01000017">
    <property type="protein sequence ID" value="RKI90013.1"/>
    <property type="molecule type" value="Genomic_DNA"/>
</dbReference>
<keyword evidence="1" id="KW-1133">Transmembrane helix</keyword>
<keyword evidence="3" id="KW-1185">Reference proteome</keyword>
<dbReference type="AlphaFoldDB" id="A0A3A9AR49"/>